<evidence type="ECO:0000256" key="2">
    <source>
        <dbReference type="ARBA" id="ARBA00004249"/>
    </source>
</evidence>
<evidence type="ECO:0000256" key="1">
    <source>
        <dbReference type="ARBA" id="ARBA00003540"/>
    </source>
</evidence>
<dbReference type="GO" id="GO:0015031">
    <property type="term" value="P:protein transport"/>
    <property type="evidence" value="ECO:0007669"/>
    <property type="project" value="UniProtKB-KW"/>
</dbReference>
<evidence type="ECO:0000256" key="4">
    <source>
        <dbReference type="ARBA" id="ARBA00011471"/>
    </source>
</evidence>
<comment type="caution">
    <text evidence="14">The sequence shown here is derived from an EMBL/GenBank/DDBJ whole genome shotgun (WGS) entry which is preliminary data.</text>
</comment>
<dbReference type="PANTHER" id="PTHR30558">
    <property type="entry name" value="EXBD MEMBRANE COMPONENT OF PMF-DRIVEN MACROMOLECULE IMPORT SYSTEM"/>
    <property type="match status" value="1"/>
</dbReference>
<dbReference type="AlphaFoldDB" id="A0A9X3YP48"/>
<evidence type="ECO:0000256" key="7">
    <source>
        <dbReference type="ARBA" id="ARBA00022519"/>
    </source>
</evidence>
<evidence type="ECO:0000256" key="13">
    <source>
        <dbReference type="SAM" id="Phobius"/>
    </source>
</evidence>
<keyword evidence="10 13" id="KW-1133">Transmembrane helix</keyword>
<evidence type="ECO:0000256" key="10">
    <source>
        <dbReference type="ARBA" id="ARBA00022989"/>
    </source>
</evidence>
<accession>A0A9X3YP48</accession>
<evidence type="ECO:0000256" key="12">
    <source>
        <dbReference type="RuleBase" id="RU003879"/>
    </source>
</evidence>
<keyword evidence="15" id="KW-1185">Reference proteome</keyword>
<keyword evidence="5 12" id="KW-0813">Transport</keyword>
<keyword evidence="11 13" id="KW-0472">Membrane</keyword>
<protein>
    <submittedName>
        <fullName evidence="14">Biopolymer transporter ExbD</fullName>
    </submittedName>
</protein>
<comment type="function">
    <text evidence="1">Involved in the TonB-dependent energy-dependent transport of various receptor-bound substrates.</text>
</comment>
<reference evidence="14" key="1">
    <citation type="submission" date="2023-02" db="EMBL/GenBank/DDBJ databases">
        <title>Tahibacter soli sp. nov. isolated from soil.</title>
        <authorList>
            <person name="Baek J.H."/>
            <person name="Lee J.K."/>
            <person name="Choi D.G."/>
            <person name="Jeon C.O."/>
        </authorList>
    </citation>
    <scope>NUCLEOTIDE SEQUENCE</scope>
    <source>
        <strain evidence="14">BL</strain>
    </source>
</reference>
<gene>
    <name evidence="14" type="ORF">OD750_017290</name>
</gene>
<dbReference type="GO" id="GO:0005886">
    <property type="term" value="C:plasma membrane"/>
    <property type="evidence" value="ECO:0007669"/>
    <property type="project" value="UniProtKB-SubCell"/>
</dbReference>
<keyword evidence="9 12" id="KW-0653">Protein transport</keyword>
<evidence type="ECO:0000256" key="6">
    <source>
        <dbReference type="ARBA" id="ARBA00022475"/>
    </source>
</evidence>
<comment type="similarity">
    <text evidence="3 12">Belongs to the ExbD/TolR family.</text>
</comment>
<sequence>MSSSVLRLPDRTLAEINITPLVDVLLVLLVIFMITAPIVTGKISLPLAGNAVGPEPVILDLAIAGDGQVTTVAGIALSPLEVRAEMVTYAGKQGPVSLTLRPSADTTHQTLIDLLSMARESHLTNIAIQRPN</sequence>
<dbReference type="InterPro" id="IPR003400">
    <property type="entry name" value="ExbD"/>
</dbReference>
<dbReference type="RefSeq" id="WP_263541939.1">
    <property type="nucleotide sequence ID" value="NZ_JAOVZO020000018.1"/>
</dbReference>
<evidence type="ECO:0000256" key="9">
    <source>
        <dbReference type="ARBA" id="ARBA00022927"/>
    </source>
</evidence>
<keyword evidence="8 12" id="KW-0812">Transmembrane</keyword>
<dbReference type="GO" id="GO:0022857">
    <property type="term" value="F:transmembrane transporter activity"/>
    <property type="evidence" value="ECO:0007669"/>
    <property type="project" value="InterPro"/>
</dbReference>
<evidence type="ECO:0000256" key="8">
    <source>
        <dbReference type="ARBA" id="ARBA00022692"/>
    </source>
</evidence>
<proteinExistence type="inferred from homology"/>
<comment type="subunit">
    <text evidence="4">The accessory proteins ExbB and ExbD seem to form a complex with TonB.</text>
</comment>
<feature type="transmembrane region" description="Helical" evidence="13">
    <location>
        <begin position="20"/>
        <end position="39"/>
    </location>
</feature>
<dbReference type="Pfam" id="PF02472">
    <property type="entry name" value="ExbD"/>
    <property type="match status" value="1"/>
</dbReference>
<name>A0A9X3YP48_9GAMM</name>
<evidence type="ECO:0000313" key="14">
    <source>
        <dbReference type="EMBL" id="MDC8014303.1"/>
    </source>
</evidence>
<evidence type="ECO:0000313" key="15">
    <source>
        <dbReference type="Proteomes" id="UP001139971"/>
    </source>
</evidence>
<keyword evidence="6" id="KW-1003">Cell membrane</keyword>
<evidence type="ECO:0000256" key="11">
    <source>
        <dbReference type="ARBA" id="ARBA00023136"/>
    </source>
</evidence>
<keyword evidence="7" id="KW-0997">Cell inner membrane</keyword>
<dbReference type="PANTHER" id="PTHR30558:SF12">
    <property type="entry name" value="BIOPOLYMER TRANSPORT PROTEIN EXBD"/>
    <property type="match status" value="1"/>
</dbReference>
<dbReference type="EMBL" id="JAOVZO020000018">
    <property type="protein sequence ID" value="MDC8014303.1"/>
    <property type="molecule type" value="Genomic_DNA"/>
</dbReference>
<evidence type="ECO:0000256" key="5">
    <source>
        <dbReference type="ARBA" id="ARBA00022448"/>
    </source>
</evidence>
<comment type="subcellular location">
    <subcellularLocation>
        <location evidence="2">Cell inner membrane</location>
        <topology evidence="2">Single-pass type II membrane protein</topology>
    </subcellularLocation>
    <subcellularLocation>
        <location evidence="12">Cell membrane</location>
        <topology evidence="12">Single-pass type II membrane protein</topology>
    </subcellularLocation>
</comment>
<dbReference type="Proteomes" id="UP001139971">
    <property type="component" value="Unassembled WGS sequence"/>
</dbReference>
<organism evidence="14 15">
    <name type="scientific">Tahibacter soli</name>
    <dbReference type="NCBI Taxonomy" id="2983605"/>
    <lineage>
        <taxon>Bacteria</taxon>
        <taxon>Pseudomonadati</taxon>
        <taxon>Pseudomonadota</taxon>
        <taxon>Gammaproteobacteria</taxon>
        <taxon>Lysobacterales</taxon>
        <taxon>Rhodanobacteraceae</taxon>
        <taxon>Tahibacter</taxon>
    </lineage>
</organism>
<evidence type="ECO:0000256" key="3">
    <source>
        <dbReference type="ARBA" id="ARBA00005811"/>
    </source>
</evidence>